<reference evidence="3" key="1">
    <citation type="journal article" date="2019" name="Int. J. Syst. Evol. Microbiol.">
        <title>The Global Catalogue of Microorganisms (GCM) 10K type strain sequencing project: providing services to taxonomists for standard genome sequencing and annotation.</title>
        <authorList>
            <consortium name="The Broad Institute Genomics Platform"/>
            <consortium name="The Broad Institute Genome Sequencing Center for Infectious Disease"/>
            <person name="Wu L."/>
            <person name="Ma J."/>
        </authorList>
    </citation>
    <scope>NUCLEOTIDE SEQUENCE [LARGE SCALE GENOMIC DNA]</scope>
    <source>
        <strain evidence="3">KCTC 22671</strain>
    </source>
</reference>
<proteinExistence type="predicted"/>
<dbReference type="Proteomes" id="UP001597534">
    <property type="component" value="Unassembled WGS sequence"/>
</dbReference>
<sequence>MNIEIKFRKERITLGIIISLLLLIFSVYFIIKPEIFIRNVFMKILYIQILGIIGVVLFSALFFSILKLYFKKYALRINEEFIIDNSRYESLGKIEWQDILKIERIKKKSIEIFVNESVFQNRKLNLIKKFLMFMGNWNYKKSIIISNAFLDCGIEELYDNITKTHQNHKKTTHNSRL</sequence>
<gene>
    <name evidence="2" type="ORF">ACFS5J_11195</name>
</gene>
<accession>A0ABW5YNB9</accession>
<organism evidence="2 3">
    <name type="scientific">Flavobacterium chuncheonense</name>
    <dbReference type="NCBI Taxonomy" id="2026653"/>
    <lineage>
        <taxon>Bacteria</taxon>
        <taxon>Pseudomonadati</taxon>
        <taxon>Bacteroidota</taxon>
        <taxon>Flavobacteriia</taxon>
        <taxon>Flavobacteriales</taxon>
        <taxon>Flavobacteriaceae</taxon>
        <taxon>Flavobacterium</taxon>
    </lineage>
</organism>
<evidence type="ECO:0000256" key="1">
    <source>
        <dbReference type="SAM" id="Phobius"/>
    </source>
</evidence>
<dbReference type="EMBL" id="JBHUPC010000015">
    <property type="protein sequence ID" value="MFD2892576.1"/>
    <property type="molecule type" value="Genomic_DNA"/>
</dbReference>
<keyword evidence="1" id="KW-1133">Transmembrane helix</keyword>
<name>A0ABW5YNB9_9FLAO</name>
<keyword evidence="3" id="KW-1185">Reference proteome</keyword>
<feature type="transmembrane region" description="Helical" evidence="1">
    <location>
        <begin position="12"/>
        <end position="31"/>
    </location>
</feature>
<dbReference type="InterPro" id="IPR048136">
    <property type="entry name" value="STM3941-like"/>
</dbReference>
<feature type="transmembrane region" description="Helical" evidence="1">
    <location>
        <begin position="43"/>
        <end position="66"/>
    </location>
</feature>
<keyword evidence="1" id="KW-0472">Membrane</keyword>
<keyword evidence="1" id="KW-0812">Transmembrane</keyword>
<evidence type="ECO:0000313" key="2">
    <source>
        <dbReference type="EMBL" id="MFD2892576.1"/>
    </source>
</evidence>
<comment type="caution">
    <text evidence="2">The sequence shown here is derived from an EMBL/GenBank/DDBJ whole genome shotgun (WGS) entry which is preliminary data.</text>
</comment>
<dbReference type="NCBIfam" id="NF041635">
    <property type="entry name" value="STM3941_fam"/>
    <property type="match status" value="1"/>
</dbReference>
<dbReference type="RefSeq" id="WP_379812276.1">
    <property type="nucleotide sequence ID" value="NZ_JBHUPC010000015.1"/>
</dbReference>
<protein>
    <submittedName>
        <fullName evidence="2">STM3941 family protein</fullName>
    </submittedName>
</protein>
<evidence type="ECO:0000313" key="3">
    <source>
        <dbReference type="Proteomes" id="UP001597534"/>
    </source>
</evidence>